<dbReference type="PANTHER" id="PTHR14281:SF0">
    <property type="entry name" value="KINETOCHORE PROTEIN SPC25"/>
    <property type="match status" value="1"/>
</dbReference>
<feature type="domain" description="Chromosome segregation protein Spc25 C-terminal" evidence="11">
    <location>
        <begin position="135"/>
        <end position="203"/>
    </location>
</feature>
<dbReference type="PANTHER" id="PTHR14281">
    <property type="entry name" value="KINETOCHORE PROTEIN SPC25-RELATED"/>
    <property type="match status" value="1"/>
</dbReference>
<dbReference type="FunFam" id="3.30.457.50:FF:000001">
    <property type="entry name" value="Probable kinetochore protein spc25"/>
    <property type="match status" value="1"/>
</dbReference>
<protein>
    <recommendedName>
        <fullName evidence="9">Kinetochore protein SPC25</fullName>
    </recommendedName>
</protein>
<dbReference type="InterPro" id="IPR045143">
    <property type="entry name" value="Spc25"/>
</dbReference>
<keyword evidence="3 9" id="KW-0158">Chromosome</keyword>
<name>A0A565CWC2_9BRAS</name>
<dbReference type="GO" id="GO:0031262">
    <property type="term" value="C:Ndc80 complex"/>
    <property type="evidence" value="ECO:0007669"/>
    <property type="project" value="InterPro"/>
</dbReference>
<keyword evidence="4 9" id="KW-0132">Cell division</keyword>
<sequence length="245" mass="27712">MVKKTMSSLKLMCENDMIEQRQKIDSFMAMHFQRSRDSPLERAQATSRSQVKNRKEARQIEISNSLTATQSRIEVLRRTLNLQRSKRDEHKAIISQQLQGLSASTDNTGKVIEGEADIQEAISWYNQVLGFDVEAGHGVKFTFVNIDANNPSREFSFTVHYGDGFYTLLDCDPKLNDIEELLQELNGTNNLFRFVRLMKDGFVKATLPRLSIHSENLHQETSVVPASASVMSNSSDTSIPAPENK</sequence>
<evidence type="ECO:0000256" key="4">
    <source>
        <dbReference type="ARBA" id="ARBA00022618"/>
    </source>
</evidence>
<proteinExistence type="inferred from homology"/>
<dbReference type="Pfam" id="PF08234">
    <property type="entry name" value="Spindle_Spc25"/>
    <property type="match status" value="1"/>
</dbReference>
<keyword evidence="8 9" id="KW-0137">Centromere</keyword>
<keyword evidence="5 9" id="KW-0498">Mitosis</keyword>
<keyword evidence="7 9" id="KW-0131">Cell cycle</keyword>
<accession>A0A565CWC2</accession>
<evidence type="ECO:0000256" key="9">
    <source>
        <dbReference type="RuleBase" id="RU367150"/>
    </source>
</evidence>
<dbReference type="Proteomes" id="UP000489600">
    <property type="component" value="Unassembled WGS sequence"/>
</dbReference>
<dbReference type="GO" id="GO:0005634">
    <property type="term" value="C:nucleus"/>
    <property type="evidence" value="ECO:0007669"/>
    <property type="project" value="UniProtKB-SubCell"/>
</dbReference>
<evidence type="ECO:0000256" key="2">
    <source>
        <dbReference type="ARBA" id="ARBA00006379"/>
    </source>
</evidence>
<evidence type="ECO:0000256" key="6">
    <source>
        <dbReference type="ARBA" id="ARBA00023054"/>
    </source>
</evidence>
<dbReference type="OrthoDB" id="6353017at2759"/>
<organism evidence="12 13">
    <name type="scientific">Arabis nemorensis</name>
    <dbReference type="NCBI Taxonomy" id="586526"/>
    <lineage>
        <taxon>Eukaryota</taxon>
        <taxon>Viridiplantae</taxon>
        <taxon>Streptophyta</taxon>
        <taxon>Embryophyta</taxon>
        <taxon>Tracheophyta</taxon>
        <taxon>Spermatophyta</taxon>
        <taxon>Magnoliopsida</taxon>
        <taxon>eudicotyledons</taxon>
        <taxon>Gunneridae</taxon>
        <taxon>Pentapetalae</taxon>
        <taxon>rosids</taxon>
        <taxon>malvids</taxon>
        <taxon>Brassicales</taxon>
        <taxon>Brassicaceae</taxon>
        <taxon>Arabideae</taxon>
        <taxon>Arabis</taxon>
    </lineage>
</organism>
<keyword evidence="9" id="KW-0539">Nucleus</keyword>
<dbReference type="EMBL" id="CABITT030000008">
    <property type="protein sequence ID" value="VVB17831.1"/>
    <property type="molecule type" value="Genomic_DNA"/>
</dbReference>
<feature type="region of interest" description="Disordered" evidence="10">
    <location>
        <begin position="35"/>
        <end position="56"/>
    </location>
</feature>
<comment type="similarity">
    <text evidence="2 9">Belongs to the SPC25 family.</text>
</comment>
<evidence type="ECO:0000313" key="12">
    <source>
        <dbReference type="EMBL" id="VVB17831.1"/>
    </source>
</evidence>
<reference evidence="12" key="1">
    <citation type="submission" date="2019-07" db="EMBL/GenBank/DDBJ databases">
        <authorList>
            <person name="Dittberner H."/>
        </authorList>
    </citation>
    <scope>NUCLEOTIDE SEQUENCE [LARGE SCALE GENOMIC DNA]</scope>
</reference>
<dbReference type="CDD" id="cd23784">
    <property type="entry name" value="RWD_Spc25"/>
    <property type="match status" value="1"/>
</dbReference>
<dbReference type="GO" id="GO:0007059">
    <property type="term" value="P:chromosome segregation"/>
    <property type="evidence" value="ECO:0007669"/>
    <property type="project" value="InterPro"/>
</dbReference>
<evidence type="ECO:0000259" key="11">
    <source>
        <dbReference type="Pfam" id="PF08234"/>
    </source>
</evidence>
<evidence type="ECO:0000256" key="3">
    <source>
        <dbReference type="ARBA" id="ARBA00022454"/>
    </source>
</evidence>
<comment type="subcellular location">
    <subcellularLocation>
        <location evidence="1">Chromosome</location>
        <location evidence="1">Centromere</location>
    </subcellularLocation>
    <subcellularLocation>
        <location evidence="9">Nucleus</location>
    </subcellularLocation>
    <subcellularLocation>
        <location evidence="9">Chromosome</location>
        <location evidence="9">Centromere</location>
        <location evidence="9">Kinetochore</location>
    </subcellularLocation>
</comment>
<evidence type="ECO:0000256" key="7">
    <source>
        <dbReference type="ARBA" id="ARBA00023306"/>
    </source>
</evidence>
<comment type="function">
    <text evidence="9">Acts as a component of the essential kinetochore-associated NDC80 complex, which is required for chromosome segregation and spindle checkpoint activity.</text>
</comment>
<evidence type="ECO:0000256" key="5">
    <source>
        <dbReference type="ARBA" id="ARBA00022776"/>
    </source>
</evidence>
<gene>
    <name evidence="12" type="ORF">ANE_LOCUS28275</name>
</gene>
<evidence type="ECO:0000256" key="8">
    <source>
        <dbReference type="ARBA" id="ARBA00023328"/>
    </source>
</evidence>
<keyword evidence="13" id="KW-1185">Reference proteome</keyword>
<comment type="subunit">
    <text evidence="9">Component of the NDC80 complex.</text>
</comment>
<keyword evidence="6" id="KW-0175">Coiled coil</keyword>
<evidence type="ECO:0000256" key="10">
    <source>
        <dbReference type="SAM" id="MobiDB-lite"/>
    </source>
</evidence>
<evidence type="ECO:0000256" key="1">
    <source>
        <dbReference type="ARBA" id="ARBA00004584"/>
    </source>
</evidence>
<dbReference type="GO" id="GO:0051301">
    <property type="term" value="P:cell division"/>
    <property type="evidence" value="ECO:0007669"/>
    <property type="project" value="UniProtKB-UniRule"/>
</dbReference>
<dbReference type="AlphaFoldDB" id="A0A565CWC2"/>
<comment type="caution">
    <text evidence="12">The sequence shown here is derived from an EMBL/GenBank/DDBJ whole genome shotgun (WGS) entry which is preliminary data.</text>
</comment>
<dbReference type="InterPro" id="IPR013255">
    <property type="entry name" value="Spc25_C"/>
</dbReference>
<dbReference type="Gene3D" id="3.30.457.50">
    <property type="entry name" value="Chromosome segregation protein Spc25"/>
    <property type="match status" value="1"/>
</dbReference>
<evidence type="ECO:0000313" key="13">
    <source>
        <dbReference type="Proteomes" id="UP000489600"/>
    </source>
</evidence>
<keyword evidence="9" id="KW-0995">Kinetochore</keyword>